<dbReference type="GO" id="GO:0005524">
    <property type="term" value="F:ATP binding"/>
    <property type="evidence" value="ECO:0007669"/>
    <property type="project" value="UniProtKB-KW"/>
</dbReference>
<dbReference type="GO" id="GO:0004674">
    <property type="term" value="F:protein serine/threonine kinase activity"/>
    <property type="evidence" value="ECO:0007669"/>
    <property type="project" value="UniProtKB-KW"/>
</dbReference>
<dbReference type="InterPro" id="IPR008271">
    <property type="entry name" value="Ser/Thr_kinase_AS"/>
</dbReference>
<name>A0A1J4KL23_9EUKA</name>
<dbReference type="Gene3D" id="1.10.510.10">
    <property type="entry name" value="Transferase(Phosphotransferase) domain 1"/>
    <property type="match status" value="1"/>
</dbReference>
<feature type="binding site" evidence="7">
    <location>
        <begin position="134"/>
        <end position="135"/>
    </location>
    <ligand>
        <name>ATP</name>
        <dbReference type="ChEBI" id="CHEBI:30616"/>
    </ligand>
</feature>
<protein>
    <submittedName>
        <fullName evidence="10">CAMK family protein kinase</fullName>
    </submittedName>
</protein>
<feature type="cross-link" description="Glycyl lysine isopeptide (Lys-Gly) (interchain with G-Cter in SUMO2)" evidence="8">
    <location>
        <position position="132"/>
    </location>
</feature>
<dbReference type="RefSeq" id="XP_068363534.1">
    <property type="nucleotide sequence ID" value="XM_068501353.1"/>
</dbReference>
<evidence type="ECO:0000256" key="1">
    <source>
        <dbReference type="ARBA" id="ARBA00022527"/>
    </source>
</evidence>
<evidence type="ECO:0000256" key="7">
    <source>
        <dbReference type="PIRSR" id="PIRSR630616-2"/>
    </source>
</evidence>
<feature type="domain" description="Protein kinase" evidence="9">
    <location>
        <begin position="7"/>
        <end position="266"/>
    </location>
</feature>
<proteinExistence type="predicted"/>
<dbReference type="EMBL" id="MLAK01000613">
    <property type="protein sequence ID" value="OHT10398.1"/>
    <property type="molecule type" value="Genomic_DNA"/>
</dbReference>
<dbReference type="FunFam" id="1.10.510.10:FF:001612">
    <property type="entry name" value="CAMK family protein kinase"/>
    <property type="match status" value="1"/>
</dbReference>
<evidence type="ECO:0000256" key="2">
    <source>
        <dbReference type="ARBA" id="ARBA00022679"/>
    </source>
</evidence>
<keyword evidence="4 10" id="KW-0418">Kinase</keyword>
<gene>
    <name evidence="10" type="ORF">TRFO_20363</name>
</gene>
<dbReference type="InterPro" id="IPR000719">
    <property type="entry name" value="Prot_kinase_dom"/>
</dbReference>
<dbReference type="PROSITE" id="PS50011">
    <property type="entry name" value="PROTEIN_KINASE_DOM"/>
    <property type="match status" value="1"/>
</dbReference>
<dbReference type="PROSITE" id="PS00108">
    <property type="entry name" value="PROTEIN_KINASE_ST"/>
    <property type="match status" value="1"/>
</dbReference>
<keyword evidence="2" id="KW-0808">Transferase</keyword>
<feature type="active site" description="Proton acceptor" evidence="6">
    <location>
        <position position="130"/>
    </location>
</feature>
<keyword evidence="3 7" id="KW-0547">Nucleotide-binding</keyword>
<keyword evidence="11" id="KW-1185">Reference proteome</keyword>
<evidence type="ECO:0000256" key="3">
    <source>
        <dbReference type="ARBA" id="ARBA00022741"/>
    </source>
</evidence>
<evidence type="ECO:0000256" key="6">
    <source>
        <dbReference type="PIRSR" id="PIRSR630616-1"/>
    </source>
</evidence>
<dbReference type="InterPro" id="IPR030616">
    <property type="entry name" value="Aur-like"/>
</dbReference>
<dbReference type="GeneID" id="94836057"/>
<evidence type="ECO:0000256" key="8">
    <source>
        <dbReference type="PIRSR" id="PIRSR630616-3"/>
    </source>
</evidence>
<evidence type="ECO:0000256" key="5">
    <source>
        <dbReference type="ARBA" id="ARBA00022840"/>
    </source>
</evidence>
<sequence>MHSIGPYQFVKFLSVGTSGRVFECRNMTTGEIVACKVVDLGNIMNEDFFPHFKNELIIHSQIRHPGITQLKDVLVDQNNIYVILELCNGGDLNDLVMDCGGLPEARARHYFRHIMGAISYIHNLGVAHRDIKLENILVSHQDYAKLTDFGLCKQASSDSPMMRTTCGTLVYAAPEIIREEPYNGMLADIWSAGVVLYAMVSNHFPWVTDPNLPPDRMIAETARQITEGDITLPNGTYELQDLIASMLTVDPADRPTADDVMQHPWMELDEDYTDGNSTDPDPQLVQLVKSVIEDLEKRRLMKLGHV</sequence>
<evidence type="ECO:0000313" key="10">
    <source>
        <dbReference type="EMBL" id="OHT10398.1"/>
    </source>
</evidence>
<dbReference type="Pfam" id="PF00069">
    <property type="entry name" value="Pkinase"/>
    <property type="match status" value="1"/>
</dbReference>
<dbReference type="AlphaFoldDB" id="A0A1J4KL23"/>
<accession>A0A1J4KL23</accession>
<dbReference type="InterPro" id="IPR011009">
    <property type="entry name" value="Kinase-like_dom_sf"/>
</dbReference>
<dbReference type="VEuPathDB" id="TrichDB:TRFO_20363"/>
<dbReference type="Proteomes" id="UP000179807">
    <property type="component" value="Unassembled WGS sequence"/>
</dbReference>
<dbReference type="SUPFAM" id="SSF56112">
    <property type="entry name" value="Protein kinase-like (PK-like)"/>
    <property type="match status" value="1"/>
</dbReference>
<reference evidence="10" key="1">
    <citation type="submission" date="2016-10" db="EMBL/GenBank/DDBJ databases">
        <authorList>
            <person name="Benchimol M."/>
            <person name="Almeida L.G."/>
            <person name="Vasconcelos A.T."/>
            <person name="Perreira-Neves A."/>
            <person name="Rosa I.A."/>
            <person name="Tasca T."/>
            <person name="Bogo M.R."/>
            <person name="de Souza W."/>
        </authorList>
    </citation>
    <scope>NUCLEOTIDE SEQUENCE [LARGE SCALE GENOMIC DNA]</scope>
    <source>
        <strain evidence="10">K</strain>
    </source>
</reference>
<comment type="caution">
    <text evidence="10">The sequence shown here is derived from an EMBL/GenBank/DDBJ whole genome shotgun (WGS) entry which is preliminary data.</text>
</comment>
<keyword evidence="5 7" id="KW-0067">ATP-binding</keyword>
<organism evidence="10 11">
    <name type="scientific">Tritrichomonas foetus</name>
    <dbReference type="NCBI Taxonomy" id="1144522"/>
    <lineage>
        <taxon>Eukaryota</taxon>
        <taxon>Metamonada</taxon>
        <taxon>Parabasalia</taxon>
        <taxon>Tritrichomonadida</taxon>
        <taxon>Tritrichomonadidae</taxon>
        <taxon>Tritrichomonas</taxon>
    </lineage>
</organism>
<feature type="binding site" evidence="7">
    <location>
        <position position="36"/>
    </location>
    <ligand>
        <name>ATP</name>
        <dbReference type="ChEBI" id="CHEBI:30616"/>
    </ligand>
</feature>
<evidence type="ECO:0000256" key="4">
    <source>
        <dbReference type="ARBA" id="ARBA00022777"/>
    </source>
</evidence>
<feature type="binding site" evidence="7">
    <location>
        <position position="148"/>
    </location>
    <ligand>
        <name>ATP</name>
        <dbReference type="ChEBI" id="CHEBI:30616"/>
    </ligand>
</feature>
<evidence type="ECO:0000313" key="11">
    <source>
        <dbReference type="Proteomes" id="UP000179807"/>
    </source>
</evidence>
<dbReference type="OrthoDB" id="504170at2759"/>
<evidence type="ECO:0000259" key="9">
    <source>
        <dbReference type="PROSITE" id="PS50011"/>
    </source>
</evidence>
<dbReference type="SMART" id="SM00220">
    <property type="entry name" value="S_TKc"/>
    <property type="match status" value="1"/>
</dbReference>
<dbReference type="PANTHER" id="PTHR24350">
    <property type="entry name" value="SERINE/THREONINE-PROTEIN KINASE IAL-RELATED"/>
    <property type="match status" value="1"/>
</dbReference>
<keyword evidence="1" id="KW-0723">Serine/threonine-protein kinase</keyword>